<protein>
    <recommendedName>
        <fullName evidence="5">Molybdopterin synthase sulfur carrier subunit</fullName>
    </recommendedName>
</protein>
<evidence type="ECO:0000256" key="1">
    <source>
        <dbReference type="ARBA" id="ARBA00005046"/>
    </source>
</evidence>
<evidence type="ECO:0000256" key="3">
    <source>
        <dbReference type="ARBA" id="ARBA00023150"/>
    </source>
</evidence>
<dbReference type="CDD" id="cd00754">
    <property type="entry name" value="Ubl_MoaD"/>
    <property type="match status" value="1"/>
</dbReference>
<dbReference type="InterPro" id="IPR044672">
    <property type="entry name" value="MOCS2A"/>
</dbReference>
<comment type="caution">
    <text evidence="6">The sequence shown here is derived from an EMBL/GenBank/DDBJ whole genome shotgun (WGS) entry which is preliminary data.</text>
</comment>
<reference evidence="6 7" key="1">
    <citation type="submission" date="2016-12" db="EMBL/GenBank/DDBJ databases">
        <title>Trade-off between light-utilization and light-protection in marine flavobacteria.</title>
        <authorList>
            <person name="Kumagai Y."/>
            <person name="Yoshizawa S."/>
            <person name="Kogure K."/>
            <person name="Iwasaki W."/>
        </authorList>
    </citation>
    <scope>NUCLEOTIDE SEQUENCE [LARGE SCALE GENOMIC DNA]</scope>
    <source>
        <strain evidence="6 7">NBRC 108759</strain>
    </source>
</reference>
<accession>A0A2S7WPE1</accession>
<keyword evidence="2" id="KW-0547">Nucleotide-binding</keyword>
<dbReference type="EMBL" id="MSCN01000001">
    <property type="protein sequence ID" value="PQJ79470.1"/>
    <property type="molecule type" value="Genomic_DNA"/>
</dbReference>
<dbReference type="GO" id="GO:0006777">
    <property type="term" value="P:Mo-molybdopterin cofactor biosynthetic process"/>
    <property type="evidence" value="ECO:0007669"/>
    <property type="project" value="UniProtKB-KW"/>
</dbReference>
<dbReference type="FunFam" id="3.10.20.30:FF:000010">
    <property type="entry name" value="Molybdopterin synthase sulfur carrier subunit"/>
    <property type="match status" value="1"/>
</dbReference>
<dbReference type="InterPro" id="IPR016155">
    <property type="entry name" value="Mopterin_synth/thiamin_S_b"/>
</dbReference>
<sequence length="80" mass="8714">MKIKTLFFGITTDLIGTSTLEINVDEKTTVAGFKTILKDEFHQLENINSYAIAVNEEYANDDVILKLGDIVAVIPPVSGG</sequence>
<dbReference type="AlphaFoldDB" id="A0A2S7WPE1"/>
<dbReference type="GO" id="GO:0000166">
    <property type="term" value="F:nucleotide binding"/>
    <property type="evidence" value="ECO:0007669"/>
    <property type="project" value="UniProtKB-KW"/>
</dbReference>
<dbReference type="GO" id="GO:1990133">
    <property type="term" value="C:molybdopterin adenylyltransferase complex"/>
    <property type="evidence" value="ECO:0007669"/>
    <property type="project" value="TreeGrafter"/>
</dbReference>
<evidence type="ECO:0000256" key="5">
    <source>
        <dbReference type="ARBA" id="ARBA00024247"/>
    </source>
</evidence>
<dbReference type="SUPFAM" id="SSF54285">
    <property type="entry name" value="MoaD/ThiS"/>
    <property type="match status" value="1"/>
</dbReference>
<dbReference type="OrthoDB" id="598356at2"/>
<evidence type="ECO:0000313" key="7">
    <source>
        <dbReference type="Proteomes" id="UP000238882"/>
    </source>
</evidence>
<keyword evidence="3" id="KW-0501">Molybdenum cofactor biosynthesis</keyword>
<name>A0A2S7WPE1_9FLAO</name>
<dbReference type="InterPro" id="IPR003749">
    <property type="entry name" value="ThiS/MoaD-like"/>
</dbReference>
<organism evidence="6 7">
    <name type="scientific">Polaribacter porphyrae</name>
    <dbReference type="NCBI Taxonomy" id="1137780"/>
    <lineage>
        <taxon>Bacteria</taxon>
        <taxon>Pseudomonadati</taxon>
        <taxon>Bacteroidota</taxon>
        <taxon>Flavobacteriia</taxon>
        <taxon>Flavobacteriales</taxon>
        <taxon>Flavobacteriaceae</taxon>
    </lineage>
</organism>
<dbReference type="Pfam" id="PF02597">
    <property type="entry name" value="ThiS"/>
    <property type="match status" value="1"/>
</dbReference>
<comment type="similarity">
    <text evidence="4">Belongs to the MoaD family.</text>
</comment>
<keyword evidence="7" id="KW-1185">Reference proteome</keyword>
<comment type="pathway">
    <text evidence="1">Cofactor biosynthesis; molybdopterin biosynthesis.</text>
</comment>
<proteinExistence type="inferred from homology"/>
<dbReference type="Gene3D" id="3.10.20.30">
    <property type="match status" value="1"/>
</dbReference>
<dbReference type="PANTHER" id="PTHR33359">
    <property type="entry name" value="MOLYBDOPTERIN SYNTHASE SULFUR CARRIER SUBUNIT"/>
    <property type="match status" value="1"/>
</dbReference>
<dbReference type="UniPathway" id="UPA00344"/>
<evidence type="ECO:0000256" key="4">
    <source>
        <dbReference type="ARBA" id="ARBA00024200"/>
    </source>
</evidence>
<evidence type="ECO:0000313" key="6">
    <source>
        <dbReference type="EMBL" id="PQJ79470.1"/>
    </source>
</evidence>
<evidence type="ECO:0000256" key="2">
    <source>
        <dbReference type="ARBA" id="ARBA00022741"/>
    </source>
</evidence>
<dbReference type="PANTHER" id="PTHR33359:SF1">
    <property type="entry name" value="MOLYBDOPTERIN SYNTHASE SULFUR CARRIER SUBUNIT"/>
    <property type="match status" value="1"/>
</dbReference>
<gene>
    <name evidence="6" type="ORF">BTO18_09935</name>
</gene>
<dbReference type="RefSeq" id="WP_105016067.1">
    <property type="nucleotide sequence ID" value="NZ_MSCN01000001.1"/>
</dbReference>
<dbReference type="Proteomes" id="UP000238882">
    <property type="component" value="Unassembled WGS sequence"/>
</dbReference>
<dbReference type="InterPro" id="IPR012675">
    <property type="entry name" value="Beta-grasp_dom_sf"/>
</dbReference>